<evidence type="ECO:0000313" key="2">
    <source>
        <dbReference type="Proteomes" id="UP000265020"/>
    </source>
</evidence>
<accession>A0A3Q2D1X7</accession>
<name>A0A3Q2D1X7_CYPVA</name>
<sequence length="491" mass="56003">MEGEKSAFSSWKYRHYFEFILVKDDNIKVCCTLCAGDRVWSTFKNTTLNLKKHLEKHNDTRLPHGTSTETNLKAALHEVDFVSTTADIWTANNKSYIRVTLHWLSKDMLEHKKAALACRIVRGRHKYDVIGQEIEDIHSAYGKKVVATVKDNGSNFDDEMEEEPNPDDDVTFLPELLSAEHESDAEAKVVLPPHHSCSSHTINLISTNNVEKYLTSNADSKVVYRSSTAKCSALWTKASRSTSASVAEVSRRKLLVPTSTRWNSFFDAVKRVTEIPMNEEYQFLNEYCSATKPLTVTLDILQADCPYGTLLPTLEVLMQRTLAVKDALSTMTAGLPDTWFGDLLQDRDALLAAVSCPKFKLRWLTDANRREQVKQLLTEEWSATAPPIQSSASVANTPVIQGEMDFFHFEAEPEETYSAEKEIMNYPRSSHDLQILHQFTNIKKTFMWSVSSVWGVWYPGQEEIDSNQRFEKLLLMRYNQWFTCPTPQFLA</sequence>
<dbReference type="Proteomes" id="UP000265020">
    <property type="component" value="Unassembled WGS sequence"/>
</dbReference>
<dbReference type="GeneTree" id="ENSGT00530000064692"/>
<dbReference type="PANTHER" id="PTHR47501:SF7">
    <property type="entry name" value="TRANSPOSASE"/>
    <property type="match status" value="1"/>
</dbReference>
<evidence type="ECO:0000313" key="1">
    <source>
        <dbReference type="Ensembl" id="ENSCVAP00000012343.1"/>
    </source>
</evidence>
<dbReference type="AlphaFoldDB" id="A0A3Q2D1X7"/>
<dbReference type="Ensembl" id="ENSCVAT00000030283.1">
    <property type="protein sequence ID" value="ENSCVAP00000012343.1"/>
    <property type="gene ID" value="ENSCVAG00000014762.1"/>
</dbReference>
<dbReference type="PANTHER" id="PTHR47501">
    <property type="entry name" value="TRANSPOSASE-RELATED"/>
    <property type="match status" value="1"/>
</dbReference>
<evidence type="ECO:0008006" key="3">
    <source>
        <dbReference type="Google" id="ProtNLM"/>
    </source>
</evidence>
<dbReference type="SUPFAM" id="SSF53098">
    <property type="entry name" value="Ribonuclease H-like"/>
    <property type="match status" value="1"/>
</dbReference>
<protein>
    <recommendedName>
        <fullName evidence="3">BED-type domain-containing protein</fullName>
    </recommendedName>
</protein>
<reference evidence="1" key="2">
    <citation type="submission" date="2025-09" db="UniProtKB">
        <authorList>
            <consortium name="Ensembl"/>
        </authorList>
    </citation>
    <scope>IDENTIFICATION</scope>
</reference>
<keyword evidence="2" id="KW-1185">Reference proteome</keyword>
<dbReference type="InterPro" id="IPR012337">
    <property type="entry name" value="RNaseH-like_sf"/>
</dbReference>
<organism evidence="1 2">
    <name type="scientific">Cyprinodon variegatus</name>
    <name type="common">Sheepshead minnow</name>
    <dbReference type="NCBI Taxonomy" id="28743"/>
    <lineage>
        <taxon>Eukaryota</taxon>
        <taxon>Metazoa</taxon>
        <taxon>Chordata</taxon>
        <taxon>Craniata</taxon>
        <taxon>Vertebrata</taxon>
        <taxon>Euteleostomi</taxon>
        <taxon>Actinopterygii</taxon>
        <taxon>Neopterygii</taxon>
        <taxon>Teleostei</taxon>
        <taxon>Neoteleostei</taxon>
        <taxon>Acanthomorphata</taxon>
        <taxon>Ovalentaria</taxon>
        <taxon>Atherinomorphae</taxon>
        <taxon>Cyprinodontiformes</taxon>
        <taxon>Cyprinodontidae</taxon>
        <taxon>Cyprinodon</taxon>
    </lineage>
</organism>
<reference evidence="1" key="1">
    <citation type="submission" date="2025-08" db="UniProtKB">
        <authorList>
            <consortium name="Ensembl"/>
        </authorList>
    </citation>
    <scope>IDENTIFICATION</scope>
</reference>
<proteinExistence type="predicted"/>
<dbReference type="OMA" id="NYPRSSH"/>